<proteinExistence type="predicted"/>
<dbReference type="AlphaFoldDB" id="A0A3A8PJJ7"/>
<name>A0A3A8PJJ7_9BACT</name>
<gene>
    <name evidence="1" type="ORF">D7V93_22875</name>
</gene>
<organism evidence="1 2">
    <name type="scientific">Corallococcus llansteffanensis</name>
    <dbReference type="NCBI Taxonomy" id="2316731"/>
    <lineage>
        <taxon>Bacteria</taxon>
        <taxon>Pseudomonadati</taxon>
        <taxon>Myxococcota</taxon>
        <taxon>Myxococcia</taxon>
        <taxon>Myxococcales</taxon>
        <taxon>Cystobacterineae</taxon>
        <taxon>Myxococcaceae</taxon>
        <taxon>Corallococcus</taxon>
    </lineage>
</organism>
<protein>
    <submittedName>
        <fullName evidence="1">Uncharacterized protein</fullName>
    </submittedName>
</protein>
<comment type="caution">
    <text evidence="1">The sequence shown here is derived from an EMBL/GenBank/DDBJ whole genome shotgun (WGS) entry which is preliminary data.</text>
</comment>
<sequence length="181" mass="19437">MNIDGIDAPIPPGKTIHVGWSTSDCTSQVKDMYWTTKAHGRLRNSVILDVRNNLTYTTGGFPIIDLTNVLEAQVNIRIRDVRFVVVDSPLPLEALSTMNDKLMAQLRPVSEGSFVLSPGKSARFEIPVAVKEGQSLLTVYTTSPDEAQGAVSSLQSAEATHFMQRPVVGGGGGCGGQIPNQ</sequence>
<keyword evidence="2" id="KW-1185">Reference proteome</keyword>
<accession>A0A3A8PJJ7</accession>
<dbReference type="EMBL" id="RAWB01000253">
    <property type="protein sequence ID" value="RKH55440.1"/>
    <property type="molecule type" value="Genomic_DNA"/>
</dbReference>
<reference evidence="2" key="1">
    <citation type="submission" date="2018-09" db="EMBL/GenBank/DDBJ databases">
        <authorList>
            <person name="Livingstone P.G."/>
            <person name="Whitworth D.E."/>
        </authorList>
    </citation>
    <scope>NUCLEOTIDE SEQUENCE [LARGE SCALE GENOMIC DNA]</scope>
    <source>
        <strain evidence="2">CA051B</strain>
    </source>
</reference>
<evidence type="ECO:0000313" key="2">
    <source>
        <dbReference type="Proteomes" id="UP000272888"/>
    </source>
</evidence>
<evidence type="ECO:0000313" key="1">
    <source>
        <dbReference type="EMBL" id="RKH55440.1"/>
    </source>
</evidence>
<dbReference type="Proteomes" id="UP000272888">
    <property type="component" value="Unassembled WGS sequence"/>
</dbReference>